<evidence type="ECO:0000256" key="1">
    <source>
        <dbReference type="ARBA" id="ARBA00010243"/>
    </source>
</evidence>
<evidence type="ECO:0000256" key="5">
    <source>
        <dbReference type="ARBA" id="ARBA00022833"/>
    </source>
</evidence>
<dbReference type="InterPro" id="IPR037518">
    <property type="entry name" value="MPN"/>
</dbReference>
<reference evidence="9 10" key="1">
    <citation type="submission" date="2024-09" db="EMBL/GenBank/DDBJ databases">
        <authorList>
            <person name="Sun Q."/>
            <person name="Mori K."/>
        </authorList>
    </citation>
    <scope>NUCLEOTIDE SEQUENCE [LARGE SCALE GENOMIC DNA]</scope>
    <source>
        <strain evidence="9 10">JCM 12520</strain>
    </source>
</reference>
<organism evidence="9 10">
    <name type="scientific">Paenibacillus hodogayensis</name>
    <dbReference type="NCBI Taxonomy" id="279208"/>
    <lineage>
        <taxon>Bacteria</taxon>
        <taxon>Bacillati</taxon>
        <taxon>Bacillota</taxon>
        <taxon>Bacilli</taxon>
        <taxon>Bacillales</taxon>
        <taxon>Paenibacillaceae</taxon>
        <taxon>Paenibacillus</taxon>
    </lineage>
</organism>
<keyword evidence="3" id="KW-0479">Metal-binding</keyword>
<dbReference type="Proteomes" id="UP001589619">
    <property type="component" value="Unassembled WGS sequence"/>
</dbReference>
<evidence type="ECO:0000256" key="6">
    <source>
        <dbReference type="ARBA" id="ARBA00023049"/>
    </source>
</evidence>
<evidence type="ECO:0000259" key="8">
    <source>
        <dbReference type="PROSITE" id="PS50249"/>
    </source>
</evidence>
<dbReference type="Gene3D" id="3.40.140.10">
    <property type="entry name" value="Cytidine Deaminase, domain 2"/>
    <property type="match status" value="1"/>
</dbReference>
<evidence type="ECO:0000313" key="10">
    <source>
        <dbReference type="Proteomes" id="UP001589619"/>
    </source>
</evidence>
<dbReference type="NCBIfam" id="NF000642">
    <property type="entry name" value="PRK00024.1"/>
    <property type="match status" value="1"/>
</dbReference>
<evidence type="ECO:0000313" key="9">
    <source>
        <dbReference type="EMBL" id="MFB9752434.1"/>
    </source>
</evidence>
<dbReference type="InterPro" id="IPR010994">
    <property type="entry name" value="RuvA_2-like"/>
</dbReference>
<evidence type="ECO:0000256" key="4">
    <source>
        <dbReference type="ARBA" id="ARBA00022801"/>
    </source>
</evidence>
<gene>
    <name evidence="9" type="primary">radC</name>
    <name evidence="9" type="ORF">ACFFNY_12780</name>
</gene>
<dbReference type="NCBIfam" id="TIGR00608">
    <property type="entry name" value="radc"/>
    <property type="match status" value="1"/>
</dbReference>
<dbReference type="SUPFAM" id="SSF47781">
    <property type="entry name" value="RuvA domain 2-like"/>
    <property type="match status" value="1"/>
</dbReference>
<keyword evidence="6" id="KW-0482">Metalloprotease</keyword>
<dbReference type="InterPro" id="IPR001405">
    <property type="entry name" value="UPF0758"/>
</dbReference>
<comment type="caution">
    <text evidence="9">The sequence shown here is derived from an EMBL/GenBank/DDBJ whole genome shotgun (WGS) entry which is preliminary data.</text>
</comment>
<dbReference type="RefSeq" id="WP_344911554.1">
    <property type="nucleotide sequence ID" value="NZ_BAAAYO010000010.1"/>
</dbReference>
<dbReference type="PANTHER" id="PTHR30471">
    <property type="entry name" value="DNA REPAIR PROTEIN RADC"/>
    <property type="match status" value="1"/>
</dbReference>
<dbReference type="EMBL" id="JBHMAG010000009">
    <property type="protein sequence ID" value="MFB9752434.1"/>
    <property type="molecule type" value="Genomic_DNA"/>
</dbReference>
<keyword evidence="5" id="KW-0862">Zinc</keyword>
<sequence length="233" mass="25527">MMESSATPIYTMRDMPLSERPRERMLRDGAKALSNAELLAILLRTGTFQESAVALAQRLLIEAGGLRQLVEMNIEQLTALKGIGHAKALQIQACIELGRRVVRTSQPDTVTIRSPGDVALLVAEELRYLQKEHFVCLFLNTKNHVIGQETLSIGSLNASIVHPREVFLAAIKRSSASIICVHNHPSGDPTPSPEDVDITRRLVEAGSVIGIDVLDHVIIGDKRNVSLKELGLM</sequence>
<dbReference type="InterPro" id="IPR020891">
    <property type="entry name" value="UPF0758_CS"/>
</dbReference>
<name>A0ABV5VVU5_9BACL</name>
<dbReference type="InterPro" id="IPR025657">
    <property type="entry name" value="RadC_JAB"/>
</dbReference>
<proteinExistence type="inferred from homology"/>
<evidence type="ECO:0000256" key="3">
    <source>
        <dbReference type="ARBA" id="ARBA00022723"/>
    </source>
</evidence>
<accession>A0ABV5VVU5</accession>
<dbReference type="CDD" id="cd08071">
    <property type="entry name" value="MPN_DUF2466"/>
    <property type="match status" value="1"/>
</dbReference>
<evidence type="ECO:0000256" key="2">
    <source>
        <dbReference type="ARBA" id="ARBA00022670"/>
    </source>
</evidence>
<dbReference type="Pfam" id="PF20582">
    <property type="entry name" value="UPF0758_N"/>
    <property type="match status" value="1"/>
</dbReference>
<protein>
    <submittedName>
        <fullName evidence="9">DNA repair protein RadC</fullName>
    </submittedName>
</protein>
<comment type="similarity">
    <text evidence="1 7">Belongs to the UPF0758 family.</text>
</comment>
<evidence type="ECO:0000256" key="7">
    <source>
        <dbReference type="RuleBase" id="RU003797"/>
    </source>
</evidence>
<dbReference type="PROSITE" id="PS50249">
    <property type="entry name" value="MPN"/>
    <property type="match status" value="1"/>
</dbReference>
<dbReference type="Pfam" id="PF04002">
    <property type="entry name" value="RadC"/>
    <property type="match status" value="1"/>
</dbReference>
<dbReference type="InterPro" id="IPR046778">
    <property type="entry name" value="UPF0758_N"/>
</dbReference>
<dbReference type="PANTHER" id="PTHR30471:SF3">
    <property type="entry name" value="UPF0758 PROTEIN YEES-RELATED"/>
    <property type="match status" value="1"/>
</dbReference>
<dbReference type="PROSITE" id="PS01302">
    <property type="entry name" value="UPF0758"/>
    <property type="match status" value="1"/>
</dbReference>
<keyword evidence="4" id="KW-0378">Hydrolase</keyword>
<keyword evidence="10" id="KW-1185">Reference proteome</keyword>
<feature type="domain" description="MPN" evidence="8">
    <location>
        <begin position="111"/>
        <end position="233"/>
    </location>
</feature>
<keyword evidence="2" id="KW-0645">Protease</keyword>